<evidence type="ECO:0000313" key="1">
    <source>
        <dbReference type="EMBL" id="CAI9278806.1"/>
    </source>
</evidence>
<dbReference type="EMBL" id="OX465080">
    <property type="protein sequence ID" value="CAI9278806.1"/>
    <property type="molecule type" value="Genomic_DNA"/>
</dbReference>
<accession>A0AA35YRJ6</accession>
<gene>
    <name evidence="1" type="ORF">LSALG_LOCUS18642</name>
</gene>
<proteinExistence type="predicted"/>
<keyword evidence="2" id="KW-1185">Reference proteome</keyword>
<name>A0AA35YRJ6_LACSI</name>
<dbReference type="AlphaFoldDB" id="A0AA35YRJ6"/>
<reference evidence="1" key="1">
    <citation type="submission" date="2023-04" db="EMBL/GenBank/DDBJ databases">
        <authorList>
            <person name="Vijverberg K."/>
            <person name="Xiong W."/>
            <person name="Schranz E."/>
        </authorList>
    </citation>
    <scope>NUCLEOTIDE SEQUENCE</scope>
</reference>
<dbReference type="Proteomes" id="UP001177003">
    <property type="component" value="Chromosome 4"/>
</dbReference>
<sequence length="140" mass="15356">MGFLKLTPSSIWASRTTHHEDLFPSSLVSVGATRAAQAVFGYFSFDSGSICEGEENIWPDGARQTETAAPTRVFAVVLDRRRGRSEGTKKQAVTTIYQQKSMGHDKGSSPETDGFTKSFLACNFIGRKKKGKNMFGFCFG</sequence>
<evidence type="ECO:0000313" key="2">
    <source>
        <dbReference type="Proteomes" id="UP001177003"/>
    </source>
</evidence>
<organism evidence="1 2">
    <name type="scientific">Lactuca saligna</name>
    <name type="common">Willowleaf lettuce</name>
    <dbReference type="NCBI Taxonomy" id="75948"/>
    <lineage>
        <taxon>Eukaryota</taxon>
        <taxon>Viridiplantae</taxon>
        <taxon>Streptophyta</taxon>
        <taxon>Embryophyta</taxon>
        <taxon>Tracheophyta</taxon>
        <taxon>Spermatophyta</taxon>
        <taxon>Magnoliopsida</taxon>
        <taxon>eudicotyledons</taxon>
        <taxon>Gunneridae</taxon>
        <taxon>Pentapetalae</taxon>
        <taxon>asterids</taxon>
        <taxon>campanulids</taxon>
        <taxon>Asterales</taxon>
        <taxon>Asteraceae</taxon>
        <taxon>Cichorioideae</taxon>
        <taxon>Cichorieae</taxon>
        <taxon>Lactucinae</taxon>
        <taxon>Lactuca</taxon>
    </lineage>
</organism>
<protein>
    <submittedName>
        <fullName evidence="1">Uncharacterized protein</fullName>
    </submittedName>
</protein>